<accession>A0A0N0IAF9</accession>
<dbReference type="EMBL" id="LGAA01000018">
    <property type="protein sequence ID" value="KPD02691.1"/>
    <property type="molecule type" value="Genomic_DNA"/>
</dbReference>
<dbReference type="RefSeq" id="WP_053908245.1">
    <property type="nucleotide sequence ID" value="NZ_CAWMUS010000018.1"/>
</dbReference>
<keyword evidence="2" id="KW-1185">Reference proteome</keyword>
<dbReference type="AlphaFoldDB" id="A0A0N0IAF9"/>
<dbReference type="OrthoDB" id="6455338at2"/>
<sequence>MDTLVATLVFGNDFINAVNPARLIPFKFEIYQNDQGFYHRIYKEVGMAAANLGLVYKVWAFEEQKSWEYGNKQIQLADYIAHCQDLYAGKVKD</sequence>
<comment type="caution">
    <text evidence="1">The sequence shown here is derived from an EMBL/GenBank/DDBJ whole genome shotgun (WGS) entry which is preliminary data.</text>
</comment>
<protein>
    <submittedName>
        <fullName evidence="1">Uncharacterized protein</fullName>
    </submittedName>
</protein>
<reference evidence="1 2" key="1">
    <citation type="submission" date="2015-07" db="EMBL/GenBank/DDBJ databases">
        <title>ATOL: Assembling a taxonomically balanced genome-scale reconstruction of the evolutionary history of the Enterobacteriaceae.</title>
        <authorList>
            <person name="Plunkett G.III."/>
            <person name="Neeno-Eckwall E.C."/>
            <person name="Glasner J.D."/>
            <person name="Perna N.T."/>
        </authorList>
    </citation>
    <scope>NUCLEOTIDE SEQUENCE [LARGE SCALE GENOMIC DNA]</scope>
    <source>
        <strain evidence="1 2">ATCC 35017</strain>
    </source>
</reference>
<organism evidence="1 2">
    <name type="scientific">Moellerella wisconsensis ATCC 35017</name>
    <dbReference type="NCBI Taxonomy" id="1354267"/>
    <lineage>
        <taxon>Bacteria</taxon>
        <taxon>Pseudomonadati</taxon>
        <taxon>Pseudomonadota</taxon>
        <taxon>Gammaproteobacteria</taxon>
        <taxon>Enterobacterales</taxon>
        <taxon>Morganellaceae</taxon>
        <taxon>Moellerella</taxon>
    </lineage>
</organism>
<proteinExistence type="predicted"/>
<evidence type="ECO:0000313" key="1">
    <source>
        <dbReference type="EMBL" id="KPD02691.1"/>
    </source>
</evidence>
<evidence type="ECO:0000313" key="2">
    <source>
        <dbReference type="Proteomes" id="UP000053226"/>
    </source>
</evidence>
<dbReference type="Proteomes" id="UP000053226">
    <property type="component" value="Unassembled WGS sequence"/>
</dbReference>
<name>A0A0N0IAF9_9GAMM</name>
<gene>
    <name evidence="1" type="ORF">M992_1846</name>
</gene>